<dbReference type="AlphaFoldDB" id="A0A1B0D5G4"/>
<dbReference type="VEuPathDB" id="VectorBase:PPAPM1_010506"/>
<evidence type="ECO:0000313" key="3">
    <source>
        <dbReference type="Proteomes" id="UP000092462"/>
    </source>
</evidence>
<dbReference type="Proteomes" id="UP000092462">
    <property type="component" value="Unassembled WGS sequence"/>
</dbReference>
<feature type="compositionally biased region" description="Polar residues" evidence="1">
    <location>
        <begin position="312"/>
        <end position="321"/>
    </location>
</feature>
<evidence type="ECO:0000313" key="2">
    <source>
        <dbReference type="EnsemblMetazoa" id="PPAI002721-PA"/>
    </source>
</evidence>
<accession>A0A1B0D5G4</accession>
<protein>
    <submittedName>
        <fullName evidence="2">Uncharacterized protein</fullName>
    </submittedName>
</protein>
<reference evidence="2" key="1">
    <citation type="submission" date="2022-08" db="UniProtKB">
        <authorList>
            <consortium name="EnsemblMetazoa"/>
        </authorList>
    </citation>
    <scope>IDENTIFICATION</scope>
    <source>
        <strain evidence="2">Israel</strain>
    </source>
</reference>
<evidence type="ECO:0000256" key="1">
    <source>
        <dbReference type="SAM" id="MobiDB-lite"/>
    </source>
</evidence>
<feature type="compositionally biased region" description="Low complexity" evidence="1">
    <location>
        <begin position="329"/>
        <end position="350"/>
    </location>
</feature>
<name>A0A1B0D5G4_PHLPP</name>
<feature type="region of interest" description="Disordered" evidence="1">
    <location>
        <begin position="302"/>
        <end position="385"/>
    </location>
</feature>
<dbReference type="EnsemblMetazoa" id="PPAI002721-RA">
    <property type="protein sequence ID" value="PPAI002721-PA"/>
    <property type="gene ID" value="PPAI002721"/>
</dbReference>
<sequence>MNWQPSKRPFHPPFRLDINSPAKVQRRALPQEYLEHFEASKSNQRKDEGHKLTVSSVMDTPESPQDRTNESIRNWLQKISELQNEAVPPTPEAEMDVDRKPSTSSGSKAMKYSDLPYMGEITLENSKPRRGRKPKKADICHLIYKNYGTIFPGTPKDVMEAEGVQEEAKKSDLQSKIVNSLLEKRLTQKEARPAFEEPLNLCVRDMDSVILSDEESDSVAESSRTSPLIGVSDLTGDALLEPNLKMTLPNFKAALMDKALMPETPSTGDSASGGYVYWPNANVFIHPMSLYYQKMIDSAAEKKDSDRGKGGQNSCTNQSPAKVSEKKQSTTSSTRPSPASSTSGSSSKVPTPGPHKRKRSAIFIPPIPAENASKRIPFGLDSELG</sequence>
<proteinExistence type="predicted"/>
<feature type="region of interest" description="Disordered" evidence="1">
    <location>
        <begin position="1"/>
        <end position="69"/>
    </location>
</feature>
<dbReference type="VEuPathDB" id="VectorBase:PPAI002721"/>
<organism evidence="2 3">
    <name type="scientific">Phlebotomus papatasi</name>
    <name type="common">Sandfly</name>
    <dbReference type="NCBI Taxonomy" id="29031"/>
    <lineage>
        <taxon>Eukaryota</taxon>
        <taxon>Metazoa</taxon>
        <taxon>Ecdysozoa</taxon>
        <taxon>Arthropoda</taxon>
        <taxon>Hexapoda</taxon>
        <taxon>Insecta</taxon>
        <taxon>Pterygota</taxon>
        <taxon>Neoptera</taxon>
        <taxon>Endopterygota</taxon>
        <taxon>Diptera</taxon>
        <taxon>Nematocera</taxon>
        <taxon>Psychodoidea</taxon>
        <taxon>Psychodidae</taxon>
        <taxon>Phlebotomus</taxon>
        <taxon>Phlebotomus</taxon>
    </lineage>
</organism>
<keyword evidence="3" id="KW-1185">Reference proteome</keyword>
<feature type="region of interest" description="Disordered" evidence="1">
    <location>
        <begin position="84"/>
        <end position="111"/>
    </location>
</feature>
<feature type="compositionally biased region" description="Basic and acidic residues" evidence="1">
    <location>
        <begin position="33"/>
        <end position="51"/>
    </location>
</feature>
<dbReference type="EMBL" id="AJVK01011766">
    <property type="status" value="NOT_ANNOTATED_CDS"/>
    <property type="molecule type" value="Genomic_DNA"/>
</dbReference>